<protein>
    <submittedName>
        <fullName evidence="5">Universal stress protein</fullName>
    </submittedName>
</protein>
<dbReference type="Proteomes" id="UP001500503">
    <property type="component" value="Unassembled WGS sequence"/>
</dbReference>
<keyword evidence="6" id="KW-1185">Reference proteome</keyword>
<dbReference type="PANTHER" id="PTHR46268">
    <property type="entry name" value="STRESS RESPONSE PROTEIN NHAX"/>
    <property type="match status" value="1"/>
</dbReference>
<proteinExistence type="inferred from homology"/>
<evidence type="ECO:0000259" key="4">
    <source>
        <dbReference type="Pfam" id="PF00582"/>
    </source>
</evidence>
<dbReference type="EMBL" id="BAABHF010000041">
    <property type="protein sequence ID" value="GAA4507571.1"/>
    <property type="molecule type" value="Genomic_DNA"/>
</dbReference>
<evidence type="ECO:0000313" key="5">
    <source>
        <dbReference type="EMBL" id="GAA4507571.1"/>
    </source>
</evidence>
<keyword evidence="3" id="KW-0067">ATP-binding</keyword>
<dbReference type="PRINTS" id="PR01438">
    <property type="entry name" value="UNVRSLSTRESS"/>
</dbReference>
<gene>
    <name evidence="5" type="ORF">GCM10023191_066150</name>
</gene>
<feature type="domain" description="UspA" evidence="4">
    <location>
        <begin position="168"/>
        <end position="306"/>
    </location>
</feature>
<dbReference type="SUPFAM" id="SSF52402">
    <property type="entry name" value="Adenine nucleotide alpha hydrolases-like"/>
    <property type="match status" value="2"/>
</dbReference>
<reference evidence="6" key="1">
    <citation type="journal article" date="2019" name="Int. J. Syst. Evol. Microbiol.">
        <title>The Global Catalogue of Microorganisms (GCM) 10K type strain sequencing project: providing services to taxonomists for standard genome sequencing and annotation.</title>
        <authorList>
            <consortium name="The Broad Institute Genomics Platform"/>
            <consortium name="The Broad Institute Genome Sequencing Center for Infectious Disease"/>
            <person name="Wu L."/>
            <person name="Ma J."/>
        </authorList>
    </citation>
    <scope>NUCLEOTIDE SEQUENCE [LARGE SCALE GENOMIC DNA]</scope>
    <source>
        <strain evidence="6">JCM 17933</strain>
    </source>
</reference>
<dbReference type="Pfam" id="PF00582">
    <property type="entry name" value="Usp"/>
    <property type="match status" value="2"/>
</dbReference>
<dbReference type="InterPro" id="IPR006015">
    <property type="entry name" value="Universal_stress_UspA"/>
</dbReference>
<comment type="caution">
    <text evidence="5">The sequence shown here is derived from an EMBL/GenBank/DDBJ whole genome shotgun (WGS) entry which is preliminary data.</text>
</comment>
<organism evidence="5 6">
    <name type="scientific">Actinoallomurus oryzae</name>
    <dbReference type="NCBI Taxonomy" id="502180"/>
    <lineage>
        <taxon>Bacteria</taxon>
        <taxon>Bacillati</taxon>
        <taxon>Actinomycetota</taxon>
        <taxon>Actinomycetes</taxon>
        <taxon>Streptosporangiales</taxon>
        <taxon>Thermomonosporaceae</taxon>
        <taxon>Actinoallomurus</taxon>
    </lineage>
</organism>
<keyword evidence="2" id="KW-0547">Nucleotide-binding</keyword>
<dbReference type="Gene3D" id="3.40.50.620">
    <property type="entry name" value="HUPs"/>
    <property type="match status" value="2"/>
</dbReference>
<name>A0ABP8QR67_9ACTN</name>
<evidence type="ECO:0000256" key="1">
    <source>
        <dbReference type="ARBA" id="ARBA00008791"/>
    </source>
</evidence>
<feature type="domain" description="UspA" evidence="4">
    <location>
        <begin position="19"/>
        <end position="155"/>
    </location>
</feature>
<evidence type="ECO:0000313" key="6">
    <source>
        <dbReference type="Proteomes" id="UP001500503"/>
    </source>
</evidence>
<accession>A0ABP8QR67</accession>
<evidence type="ECO:0000256" key="3">
    <source>
        <dbReference type="ARBA" id="ARBA00022840"/>
    </source>
</evidence>
<comment type="similarity">
    <text evidence="1">Belongs to the universal stress protein A family.</text>
</comment>
<dbReference type="InterPro" id="IPR014729">
    <property type="entry name" value="Rossmann-like_a/b/a_fold"/>
</dbReference>
<dbReference type="PANTHER" id="PTHR46268:SF27">
    <property type="entry name" value="UNIVERSAL STRESS PROTEIN RV2623"/>
    <property type="match status" value="1"/>
</dbReference>
<sequence>MATGYGERQFLMAENSTGRTVVAGVDGSAPALQAARWAADEAVRRQVPLRLIQVVDVSSVAAQFPAPRDFFTEMEAEGRRQLAETKTEIRRDHPELDIDTILRVDNVVRALIGISHDADLMVLGARGSGGFRGLLTGSTAVALVAHGHCPVAVIRGTGAEGTPPSHGPVVVGVDGSPTSEAALATAFEEAATRGADLVVLHTWVEYPSDIAYASARQYFIDWEDIETREQEVLAERLAGWQEKYPDVTVRRVVTGGRAAKRLLELAADAQLLVVGSRGHGGFTGMLLGSTSQALIHHTPCPLLIVRPATTEGQVP</sequence>
<evidence type="ECO:0000256" key="2">
    <source>
        <dbReference type="ARBA" id="ARBA00022741"/>
    </source>
</evidence>
<dbReference type="InterPro" id="IPR006016">
    <property type="entry name" value="UspA"/>
</dbReference>